<feature type="transmembrane region" description="Helical" evidence="1">
    <location>
        <begin position="20"/>
        <end position="40"/>
    </location>
</feature>
<gene>
    <name evidence="2" type="ORF">EV644_10444</name>
</gene>
<dbReference type="Proteomes" id="UP000295818">
    <property type="component" value="Unassembled WGS sequence"/>
</dbReference>
<accession>A0ABY2BM81</accession>
<keyword evidence="1" id="KW-0472">Membrane</keyword>
<evidence type="ECO:0000313" key="3">
    <source>
        <dbReference type="Proteomes" id="UP000295818"/>
    </source>
</evidence>
<protein>
    <submittedName>
        <fullName evidence="2">Uncharacterized protein</fullName>
    </submittedName>
</protein>
<comment type="caution">
    <text evidence="2">The sequence shown here is derived from an EMBL/GenBank/DDBJ whole genome shotgun (WGS) entry which is preliminary data.</text>
</comment>
<keyword evidence="1" id="KW-1133">Transmembrane helix</keyword>
<keyword evidence="3" id="KW-1185">Reference proteome</keyword>
<proteinExistence type="predicted"/>
<evidence type="ECO:0000313" key="2">
    <source>
        <dbReference type="EMBL" id="TCO25540.1"/>
    </source>
</evidence>
<reference evidence="2 3" key="1">
    <citation type="journal article" date="2015" name="Stand. Genomic Sci.">
        <title>Genomic Encyclopedia of Bacterial and Archaeal Type Strains, Phase III: the genomes of soil and plant-associated and newly described type strains.</title>
        <authorList>
            <person name="Whitman W.B."/>
            <person name="Woyke T."/>
            <person name="Klenk H.P."/>
            <person name="Zhou Y."/>
            <person name="Lilburn T.G."/>
            <person name="Beck B.J."/>
            <person name="De Vos P."/>
            <person name="Vandamme P."/>
            <person name="Eisen J.A."/>
            <person name="Garrity G."/>
            <person name="Hugenholtz P."/>
            <person name="Kyrpides N.C."/>
        </authorList>
    </citation>
    <scope>NUCLEOTIDE SEQUENCE [LARGE SCALE GENOMIC DNA]</scope>
    <source>
        <strain evidence="2 3">VKM Ac-2538</strain>
    </source>
</reference>
<name>A0ABY2BM81_9ACTN</name>
<evidence type="ECO:0000256" key="1">
    <source>
        <dbReference type="SAM" id="Phobius"/>
    </source>
</evidence>
<organism evidence="2 3">
    <name type="scientific">Kribbella orskensis</name>
    <dbReference type="NCBI Taxonomy" id="2512216"/>
    <lineage>
        <taxon>Bacteria</taxon>
        <taxon>Bacillati</taxon>
        <taxon>Actinomycetota</taxon>
        <taxon>Actinomycetes</taxon>
        <taxon>Propionibacteriales</taxon>
        <taxon>Kribbellaceae</taxon>
        <taxon>Kribbella</taxon>
    </lineage>
</organism>
<keyword evidence="1" id="KW-0812">Transmembrane</keyword>
<sequence length="60" mass="6608">MGLMIMLGYLQQLGAHFGAWLYFIASGLLFAEAALLVGWTRLLASSTRDRTHTTRCSDSS</sequence>
<dbReference type="EMBL" id="SLWM01000004">
    <property type="protein sequence ID" value="TCO25540.1"/>
    <property type="molecule type" value="Genomic_DNA"/>
</dbReference>